<reference evidence="1" key="1">
    <citation type="submission" date="2022-06" db="EMBL/GenBank/DDBJ databases">
        <authorList>
            <person name="Legras J.-L."/>
            <person name="Devillers H."/>
            <person name="Grondin C."/>
        </authorList>
    </citation>
    <scope>NUCLEOTIDE SEQUENCE</scope>
    <source>
        <strain evidence="1">CLIB 1444</strain>
    </source>
</reference>
<protein>
    <submittedName>
        <fullName evidence="1">Elongator complex protein 5</fullName>
    </submittedName>
</protein>
<organism evidence="1 2">
    <name type="scientific">[Candida] jaroonii</name>
    <dbReference type="NCBI Taxonomy" id="467808"/>
    <lineage>
        <taxon>Eukaryota</taxon>
        <taxon>Fungi</taxon>
        <taxon>Dikarya</taxon>
        <taxon>Ascomycota</taxon>
        <taxon>Saccharomycotina</taxon>
        <taxon>Pichiomycetes</taxon>
        <taxon>Debaryomycetaceae</taxon>
        <taxon>Yamadazyma</taxon>
    </lineage>
</organism>
<name>A0ACA9Y6B8_9ASCO</name>
<proteinExistence type="predicted"/>
<accession>A0ACA9Y6B8</accession>
<evidence type="ECO:0000313" key="2">
    <source>
        <dbReference type="Proteomes" id="UP001152531"/>
    </source>
</evidence>
<evidence type="ECO:0000313" key="1">
    <source>
        <dbReference type="EMBL" id="CAH6720414.1"/>
    </source>
</evidence>
<dbReference type="EMBL" id="CALSDN010000003">
    <property type="protein sequence ID" value="CAH6720414.1"/>
    <property type="molecule type" value="Genomic_DNA"/>
</dbReference>
<keyword evidence="2" id="KW-1185">Reference proteome</keyword>
<comment type="caution">
    <text evidence="1">The sequence shown here is derived from an EMBL/GenBank/DDBJ whole genome shotgun (WGS) entry which is preliminary data.</text>
</comment>
<dbReference type="Proteomes" id="UP001152531">
    <property type="component" value="Unassembled WGS sequence"/>
</dbReference>
<sequence>MSSQSSLVLLNRVLNLKDGIPFVLVIDTLVQSSNYLIEEFVSKYSGDVVYLSFETVNKPHYASEFIDCMDLTPKEIISKVKEVVKTPETITALTKKTLIVVDSLNYIVPEELTTFVSSIISPSIILLAVYHNDVAKKSTTNGNFPSALRLLHYVASSIFEIEPYFTQIDQEEFDNNINKLKFPIHKEINSPIFKLEFTNRRKSGRALSYKFIINSSTHVYEIVKESEEAAFVEDESLLKDLTTFNLTTNSKQKVAKEQVELPFMAAQDELGSYSGAIVYEFEKDDDYDEEDPYEDPF</sequence>
<gene>
    <name evidence="1" type="ORF">CLIB1444_03S11364</name>
</gene>